<keyword evidence="2" id="KW-1133">Transmembrane helix</keyword>
<evidence type="ECO:0000313" key="4">
    <source>
        <dbReference type="Proteomes" id="UP000199318"/>
    </source>
</evidence>
<comment type="caution">
    <text evidence="3">The sequence shown here is derived from an EMBL/GenBank/DDBJ whole genome shotgun (WGS) entry which is preliminary data.</text>
</comment>
<keyword evidence="4" id="KW-1185">Reference proteome</keyword>
<feature type="compositionally biased region" description="Basic and acidic residues" evidence="1">
    <location>
        <begin position="177"/>
        <end position="191"/>
    </location>
</feature>
<evidence type="ECO:0008006" key="5">
    <source>
        <dbReference type="Google" id="ProtNLM"/>
    </source>
</evidence>
<proteinExistence type="predicted"/>
<keyword evidence="2" id="KW-0472">Membrane</keyword>
<dbReference type="OrthoDB" id="2965336at2"/>
<accession>A0A1H9SND1</accession>
<dbReference type="EMBL" id="FOGV01000007">
    <property type="protein sequence ID" value="SER86414.1"/>
    <property type="molecule type" value="Genomic_DNA"/>
</dbReference>
<dbReference type="STRING" id="1464123.SAMN05444126_10780"/>
<feature type="transmembrane region" description="Helical" evidence="2">
    <location>
        <begin position="56"/>
        <end position="77"/>
    </location>
</feature>
<gene>
    <name evidence="3" type="ORF">SAMN05444126_10780</name>
</gene>
<sequence length="445" mass="49589">MSKRRWDEEEIEQTLTDFPAVKDRQSKDELYRKIEQTEQTPNRFSKIKRKNRRPRFTPLMAAGAAAVIMLLIIPSFLDNSSPLTGGDDAGDAPSTADVPEENDQDNNRENENAENKNAENEYAENDADNDIPEENDNYEASNNDNAPSNDQGSSVQNDETAENQAEQNTENDVSESQNERESETSGEDHDYPVLSASVHETDSGEKTVTISVSDELRSTGEEAIAAALNESDPTSNEDLQSITRIERDAENQGELTIDFAEDHELGSLTSNEYDALEFTIEEILSAYGVEEVQFSTDGESGVAFGPAGIVETLTIPFEAEGYFVSEEENRLISARTAGETNGEDEWIPLEETVEAMETIESDEEAGIVSAIPDFVEIAEVDVAGQEASVYYAADEELSDEEMEHFFQSMRLTGVKYNLEKLKLIDEDQAEEPVIEYEYDERIIVE</sequence>
<protein>
    <recommendedName>
        <fullName evidence="5">Sporulation and spore germination</fullName>
    </recommendedName>
</protein>
<reference evidence="4" key="1">
    <citation type="submission" date="2016-10" db="EMBL/GenBank/DDBJ databases">
        <authorList>
            <person name="de Groot N.N."/>
        </authorList>
    </citation>
    <scope>NUCLEOTIDE SEQUENCE [LARGE SCALE GENOMIC DNA]</scope>
    <source>
        <strain evidence="4">10nlg</strain>
    </source>
</reference>
<evidence type="ECO:0000256" key="2">
    <source>
        <dbReference type="SAM" id="Phobius"/>
    </source>
</evidence>
<name>A0A1H9SND1_9BACI</name>
<evidence type="ECO:0000313" key="3">
    <source>
        <dbReference type="EMBL" id="SER86414.1"/>
    </source>
</evidence>
<feature type="region of interest" description="Disordered" evidence="1">
    <location>
        <begin position="77"/>
        <end position="206"/>
    </location>
</feature>
<feature type="region of interest" description="Disordered" evidence="1">
    <location>
        <begin position="32"/>
        <end position="55"/>
    </location>
</feature>
<dbReference type="Proteomes" id="UP000199318">
    <property type="component" value="Unassembled WGS sequence"/>
</dbReference>
<feature type="compositionally biased region" description="Basic residues" evidence="1">
    <location>
        <begin position="45"/>
        <end position="55"/>
    </location>
</feature>
<evidence type="ECO:0000256" key="1">
    <source>
        <dbReference type="SAM" id="MobiDB-lite"/>
    </source>
</evidence>
<feature type="compositionally biased region" description="Polar residues" evidence="1">
    <location>
        <begin position="138"/>
        <end position="176"/>
    </location>
</feature>
<feature type="compositionally biased region" description="Acidic residues" evidence="1">
    <location>
        <begin position="121"/>
        <end position="137"/>
    </location>
</feature>
<organism evidence="3 4">
    <name type="scientific">Salisediminibacterium halotolerans</name>
    <dbReference type="NCBI Taxonomy" id="517425"/>
    <lineage>
        <taxon>Bacteria</taxon>
        <taxon>Bacillati</taxon>
        <taxon>Bacillota</taxon>
        <taxon>Bacilli</taxon>
        <taxon>Bacillales</taxon>
        <taxon>Bacillaceae</taxon>
        <taxon>Salisediminibacterium</taxon>
    </lineage>
</organism>
<dbReference type="RefSeq" id="WP_093072501.1">
    <property type="nucleotide sequence ID" value="NZ_FOGV01000007.1"/>
</dbReference>
<keyword evidence="2" id="KW-0812">Transmembrane</keyword>
<dbReference type="AlphaFoldDB" id="A0A1H9SND1"/>
<feature type="compositionally biased region" description="Basic and acidic residues" evidence="1">
    <location>
        <begin position="105"/>
        <end position="119"/>
    </location>
</feature>